<dbReference type="AlphaFoldDB" id="A0A848FCH9"/>
<protein>
    <submittedName>
        <fullName evidence="2">Uncharacterized protein</fullName>
    </submittedName>
</protein>
<evidence type="ECO:0000313" key="3">
    <source>
        <dbReference type="Proteomes" id="UP000574067"/>
    </source>
</evidence>
<keyword evidence="3" id="KW-1185">Reference proteome</keyword>
<name>A0A848FCH9_9BURK</name>
<evidence type="ECO:0000313" key="2">
    <source>
        <dbReference type="EMBL" id="NML17038.1"/>
    </source>
</evidence>
<dbReference type="PROSITE" id="PS51257">
    <property type="entry name" value="PROKAR_LIPOPROTEIN"/>
    <property type="match status" value="1"/>
</dbReference>
<dbReference type="RefSeq" id="WP_169161936.1">
    <property type="nucleotide sequence ID" value="NZ_JABBFW010000014.1"/>
</dbReference>
<gene>
    <name evidence="2" type="ORF">HHL10_18815</name>
</gene>
<proteinExistence type="predicted"/>
<feature type="signal peptide" evidence="1">
    <location>
        <begin position="1"/>
        <end position="23"/>
    </location>
</feature>
<comment type="caution">
    <text evidence="2">The sequence shown here is derived from an EMBL/GenBank/DDBJ whole genome shotgun (WGS) entry which is preliminary data.</text>
</comment>
<organism evidence="2 3">
    <name type="scientific">Azohydromonas caseinilytica</name>
    <dbReference type="NCBI Taxonomy" id="2728836"/>
    <lineage>
        <taxon>Bacteria</taxon>
        <taxon>Pseudomonadati</taxon>
        <taxon>Pseudomonadota</taxon>
        <taxon>Betaproteobacteria</taxon>
        <taxon>Burkholderiales</taxon>
        <taxon>Sphaerotilaceae</taxon>
        <taxon>Azohydromonas</taxon>
    </lineage>
</organism>
<keyword evidence="1" id="KW-0732">Signal</keyword>
<feature type="chain" id="PRO_5032992206" evidence="1">
    <location>
        <begin position="24"/>
        <end position="110"/>
    </location>
</feature>
<accession>A0A848FCH9</accession>
<dbReference type="EMBL" id="JABBFW010000014">
    <property type="protein sequence ID" value="NML17038.1"/>
    <property type="molecule type" value="Genomic_DNA"/>
</dbReference>
<sequence>MELTSIRRWARAAAALAATVLMAACGTGRLVDGAAPVDRLTPGVTTVADATALLGPHTAETGYPNGQRLLQWGAVAGSPSSPAARRVAILFGEDGCMVGVIHAAAQQETQ</sequence>
<dbReference type="Proteomes" id="UP000574067">
    <property type="component" value="Unassembled WGS sequence"/>
</dbReference>
<reference evidence="2 3" key="1">
    <citation type="submission" date="2020-04" db="EMBL/GenBank/DDBJ databases">
        <title>Azohydromonas sp. isolated from soil.</title>
        <authorList>
            <person name="Dahal R.H."/>
        </authorList>
    </citation>
    <scope>NUCLEOTIDE SEQUENCE [LARGE SCALE GENOMIC DNA]</scope>
    <source>
        <strain evidence="2 3">G-1-1-14</strain>
    </source>
</reference>
<evidence type="ECO:0000256" key="1">
    <source>
        <dbReference type="SAM" id="SignalP"/>
    </source>
</evidence>